<feature type="domain" description="Carbamoyl phosphate synthase ATP-binding" evidence="1">
    <location>
        <begin position="57"/>
        <end position="64"/>
    </location>
</feature>
<evidence type="ECO:0000313" key="3">
    <source>
        <dbReference type="Proteomes" id="UP000186817"/>
    </source>
</evidence>
<comment type="caution">
    <text evidence="2">The sequence shown here is derived from an EMBL/GenBank/DDBJ whole genome shotgun (WGS) entry which is preliminary data.</text>
</comment>
<dbReference type="GO" id="GO:0005524">
    <property type="term" value="F:ATP binding"/>
    <property type="evidence" value="ECO:0007669"/>
    <property type="project" value="InterPro"/>
</dbReference>
<name>A0A1Q9DUE6_SYMMI</name>
<gene>
    <name evidence="2" type="ORF">AK812_SmicGene18699</name>
</gene>
<evidence type="ECO:0000259" key="1">
    <source>
        <dbReference type="PROSITE" id="PS00867"/>
    </source>
</evidence>
<dbReference type="EMBL" id="LSRX01000385">
    <property type="protein sequence ID" value="OLP98794.1"/>
    <property type="molecule type" value="Genomic_DNA"/>
</dbReference>
<organism evidence="2 3">
    <name type="scientific">Symbiodinium microadriaticum</name>
    <name type="common">Dinoflagellate</name>
    <name type="synonym">Zooxanthella microadriatica</name>
    <dbReference type="NCBI Taxonomy" id="2951"/>
    <lineage>
        <taxon>Eukaryota</taxon>
        <taxon>Sar</taxon>
        <taxon>Alveolata</taxon>
        <taxon>Dinophyceae</taxon>
        <taxon>Suessiales</taxon>
        <taxon>Symbiodiniaceae</taxon>
        <taxon>Symbiodinium</taxon>
    </lineage>
</organism>
<dbReference type="Proteomes" id="UP000186817">
    <property type="component" value="Unassembled WGS sequence"/>
</dbReference>
<evidence type="ECO:0000313" key="2">
    <source>
        <dbReference type="EMBL" id="OLP98794.1"/>
    </source>
</evidence>
<accession>A0A1Q9DUE6</accession>
<dbReference type="PROSITE" id="PS00867">
    <property type="entry name" value="CPSASE_2"/>
    <property type="match status" value="1"/>
</dbReference>
<sequence>MITALKRFGLSQPALNIISSIYQDPSFYTRGKPIFDLEYADDTLLMALTTTTDTFCFLELNPRLQATQLQIAMGIPLYNVPDIRRFTMVNGREQLNRTALARLFFDLGRWLQENGVISLLQQPTQSGGDNLNTIAQNVTQSFPNVTGALAQFLGNLTEGFSIPAGGIPTILEQLGGLAFQDGGAATGAADQLAGLLNAAQALSQLGLDPTTALPILAGLGLSGANLGSIDFSSPLSVLSALTDSRNLELLLVAAGLLLEQASTANLQQFSGLVDRGAYWISHFVKPGSLTASLLGERTADGMRNDDDDFQTEAGGEAFNLLQWLQTTGVPALLGAQAATSPISNDMSSKNLAAL</sequence>
<reference evidence="2 3" key="1">
    <citation type="submission" date="2016-02" db="EMBL/GenBank/DDBJ databases">
        <title>Genome analysis of coral dinoflagellate symbionts highlights evolutionary adaptations to a symbiotic lifestyle.</title>
        <authorList>
            <person name="Aranda M."/>
            <person name="Li Y."/>
            <person name="Liew Y.J."/>
            <person name="Baumgarten S."/>
            <person name="Simakov O."/>
            <person name="Wilson M."/>
            <person name="Piel J."/>
            <person name="Ashoor H."/>
            <person name="Bougouffa S."/>
            <person name="Bajic V.B."/>
            <person name="Ryu T."/>
            <person name="Ravasi T."/>
            <person name="Bayer T."/>
            <person name="Micklem G."/>
            <person name="Kim H."/>
            <person name="Bhak J."/>
            <person name="Lajeunesse T.C."/>
            <person name="Voolstra C.R."/>
        </authorList>
    </citation>
    <scope>NUCLEOTIDE SEQUENCE [LARGE SCALE GENOMIC DNA]</scope>
    <source>
        <strain evidence="2 3">CCMP2467</strain>
    </source>
</reference>
<protein>
    <recommendedName>
        <fullName evidence="1">Carbamoyl phosphate synthase ATP-binding domain-containing protein</fullName>
    </recommendedName>
</protein>
<dbReference type="InterPro" id="IPR005479">
    <property type="entry name" value="CPAse_ATP-bd"/>
</dbReference>
<dbReference type="AlphaFoldDB" id="A0A1Q9DUE6"/>
<proteinExistence type="predicted"/>
<keyword evidence="3" id="KW-1185">Reference proteome</keyword>